<evidence type="ECO:0000313" key="2">
    <source>
        <dbReference type="EMBL" id="QCI78941.1"/>
    </source>
</evidence>
<dbReference type="GO" id="GO:0004527">
    <property type="term" value="F:exonuclease activity"/>
    <property type="evidence" value="ECO:0007669"/>
    <property type="project" value="UniProtKB-KW"/>
</dbReference>
<keyword evidence="2" id="KW-0540">Nuclease</keyword>
<feature type="domain" description="Endonuclease/exonuclease/phosphatase" evidence="1">
    <location>
        <begin position="7"/>
        <end position="325"/>
    </location>
</feature>
<gene>
    <name evidence="2" type="ORF">E6W36_03040</name>
</gene>
<dbReference type="PANTHER" id="PTHR42834:SF1">
    <property type="entry name" value="ENDONUCLEASE_EXONUCLEASE_PHOSPHATASE FAMILY PROTEIN (AFU_ORTHOLOGUE AFUA_3G09210)"/>
    <property type="match status" value="1"/>
</dbReference>
<protein>
    <submittedName>
        <fullName evidence="2">Endonuclease/exonuclease/phosphatase</fullName>
    </submittedName>
</protein>
<proteinExistence type="predicted"/>
<dbReference type="Proteomes" id="UP000298714">
    <property type="component" value="Chromosome"/>
</dbReference>
<dbReference type="InterPro" id="IPR005135">
    <property type="entry name" value="Endo/exonuclease/phosphatase"/>
</dbReference>
<sequence length="327" mass="36433">MADLYFAWWNLENLFDEENAPGRIDWLKRKLARELAGWTPAVLDTKLGQLSQVIRWMNGGQGPDLLGVCEVESEAVLAKLAARIAADGGRGYAMAHRDTPDQRGIDVAFLYDPQLFDHAEIFSHFVVRRTGTRDLLQVNFTHKPSGTPFAVIGNHWPSRSGGQYESEPYRMTAGETLGYWHGRIREERGVAFPVLAMGDFNDEPIDRSLREYAIAINARLRVENADRPTFWNLAASVEAAGVGTYYFNNDPNMLDQMLVNRSIIRGEAGLKLALDAAGQPRFAIERFPAMVKAGTYGVPRKFGRPSEAGFDPTGFADHYPVSVVLQA</sequence>
<keyword evidence="2" id="KW-0255">Endonuclease</keyword>
<evidence type="ECO:0000259" key="1">
    <source>
        <dbReference type="Pfam" id="PF19580"/>
    </source>
</evidence>
<dbReference type="Pfam" id="PF19580">
    <property type="entry name" value="Exo_endo_phos_3"/>
    <property type="match status" value="1"/>
</dbReference>
<evidence type="ECO:0000313" key="3">
    <source>
        <dbReference type="Proteomes" id="UP000298714"/>
    </source>
</evidence>
<organism evidence="2 3">
    <name type="scientific">Hankyongella ginsenosidimutans</name>
    <dbReference type="NCBI Taxonomy" id="1763828"/>
    <lineage>
        <taxon>Bacteria</taxon>
        <taxon>Pseudomonadati</taxon>
        <taxon>Pseudomonadota</taxon>
        <taxon>Alphaproteobacteria</taxon>
        <taxon>Sphingomonadales</taxon>
        <taxon>Sphingomonadaceae</taxon>
        <taxon>Hankyongella</taxon>
    </lineage>
</organism>
<dbReference type="SUPFAM" id="SSF56219">
    <property type="entry name" value="DNase I-like"/>
    <property type="match status" value="1"/>
</dbReference>
<dbReference type="Gene3D" id="3.60.10.10">
    <property type="entry name" value="Endonuclease/exonuclease/phosphatase"/>
    <property type="match status" value="1"/>
</dbReference>
<keyword evidence="2" id="KW-0378">Hydrolase</keyword>
<keyword evidence="3" id="KW-1185">Reference proteome</keyword>
<keyword evidence="2" id="KW-0269">Exonuclease</keyword>
<reference evidence="3" key="1">
    <citation type="submission" date="2019-04" db="EMBL/GenBank/DDBJ databases">
        <title>Complete genome sequence of Sphingomonas sp. W1-2-3.</title>
        <authorList>
            <person name="Im W.T."/>
        </authorList>
    </citation>
    <scope>NUCLEOTIDE SEQUENCE [LARGE SCALE GENOMIC DNA]</scope>
    <source>
        <strain evidence="3">W1-2-3</strain>
    </source>
</reference>
<name>A0A4D7C1M9_9SPHN</name>
<dbReference type="AlphaFoldDB" id="A0A4D7C1M9"/>
<dbReference type="KEGG" id="hgn:E6W36_03040"/>
<dbReference type="GO" id="GO:0004519">
    <property type="term" value="F:endonuclease activity"/>
    <property type="evidence" value="ECO:0007669"/>
    <property type="project" value="UniProtKB-KW"/>
</dbReference>
<dbReference type="PANTHER" id="PTHR42834">
    <property type="entry name" value="ENDONUCLEASE/EXONUCLEASE/PHOSPHATASE FAMILY PROTEIN (AFU_ORTHOLOGUE AFUA_3G09210)"/>
    <property type="match status" value="1"/>
</dbReference>
<dbReference type="InterPro" id="IPR036691">
    <property type="entry name" value="Endo/exonu/phosph_ase_sf"/>
</dbReference>
<accession>A0A4D7C1M9</accession>
<dbReference type="RefSeq" id="WP_222873728.1">
    <property type="nucleotide sequence ID" value="NZ_CP039704.1"/>
</dbReference>
<dbReference type="EMBL" id="CP039704">
    <property type="protein sequence ID" value="QCI78941.1"/>
    <property type="molecule type" value="Genomic_DNA"/>
</dbReference>